<dbReference type="Proteomes" id="UP001442841">
    <property type="component" value="Chromosome"/>
</dbReference>
<dbReference type="InterPro" id="IPR003718">
    <property type="entry name" value="OsmC/Ohr_fam"/>
</dbReference>
<proteinExistence type="predicted"/>
<dbReference type="SUPFAM" id="SSF82784">
    <property type="entry name" value="OsmC-like"/>
    <property type="match status" value="1"/>
</dbReference>
<keyword evidence="2" id="KW-1185">Reference proteome</keyword>
<accession>A0ABZ3FNY3</accession>
<dbReference type="Gene3D" id="3.30.300.20">
    <property type="match status" value="1"/>
</dbReference>
<reference evidence="1 2" key="1">
    <citation type="submission" date="2024-04" db="EMBL/GenBank/DDBJ databases">
        <title>Isolation of an actinomycete strain from pig manure.</title>
        <authorList>
            <person name="Gong T."/>
            <person name="Yu Z."/>
            <person name="An M."/>
            <person name="Wei C."/>
            <person name="Yang W."/>
            <person name="Liu L."/>
        </authorList>
    </citation>
    <scope>NUCLEOTIDE SEQUENCE [LARGE SCALE GENOMIC DNA]</scope>
    <source>
        <strain evidence="1 2">ZF39</strain>
    </source>
</reference>
<dbReference type="InterPro" id="IPR036102">
    <property type="entry name" value="OsmC/Ohrsf"/>
</dbReference>
<dbReference type="InterPro" id="IPR015946">
    <property type="entry name" value="KH_dom-like_a/b"/>
</dbReference>
<protein>
    <submittedName>
        <fullName evidence="1">OsmC family protein</fullName>
    </submittedName>
</protein>
<dbReference type="RefSeq" id="WP_425308252.1">
    <property type="nucleotide sequence ID" value="NZ_CP154795.1"/>
</dbReference>
<dbReference type="Pfam" id="PF02566">
    <property type="entry name" value="OsmC"/>
    <property type="match status" value="1"/>
</dbReference>
<dbReference type="PANTHER" id="PTHR42830">
    <property type="entry name" value="OSMOTICALLY INDUCIBLE FAMILY PROTEIN"/>
    <property type="match status" value="1"/>
</dbReference>
<name>A0ABZ3FNY3_9ACTN</name>
<dbReference type="PANTHER" id="PTHR42830:SF2">
    <property type="entry name" value="OSMC_OHR FAMILY PROTEIN"/>
    <property type="match status" value="1"/>
</dbReference>
<organism evidence="1 2">
    <name type="scientific">Ammonicoccus fulvus</name>
    <dbReference type="NCBI Taxonomy" id="3138240"/>
    <lineage>
        <taxon>Bacteria</taxon>
        <taxon>Bacillati</taxon>
        <taxon>Actinomycetota</taxon>
        <taxon>Actinomycetes</taxon>
        <taxon>Propionibacteriales</taxon>
        <taxon>Propionibacteriaceae</taxon>
        <taxon>Ammonicoccus</taxon>
    </lineage>
</organism>
<sequence>MGTHTYELALTWTGNRGTGTSGYRDYDRAVLAASPPRPDLELSADKPFRGDPDRWNPELLLVAAVSECHLLSLLHIAVMHGVTIVAYSDEPIGTMEQEGIGGHFTRVLLRPRVTVTDPAHVELMPQLHQEASRACFIAASVNFPIDHEPITEVADAPQP</sequence>
<evidence type="ECO:0000313" key="1">
    <source>
        <dbReference type="EMBL" id="XAN06819.1"/>
    </source>
</evidence>
<gene>
    <name evidence="1" type="ORF">AADG42_05670</name>
</gene>
<evidence type="ECO:0000313" key="2">
    <source>
        <dbReference type="Proteomes" id="UP001442841"/>
    </source>
</evidence>
<dbReference type="InterPro" id="IPR052707">
    <property type="entry name" value="OsmC_Ohr_Peroxiredoxin"/>
</dbReference>
<dbReference type="EMBL" id="CP154795">
    <property type="protein sequence ID" value="XAN06819.1"/>
    <property type="molecule type" value="Genomic_DNA"/>
</dbReference>